<keyword evidence="2" id="KW-1185">Reference proteome</keyword>
<dbReference type="RefSeq" id="WP_111184299.1">
    <property type="nucleotide sequence ID" value="NZ_POUD01000285.1"/>
</dbReference>
<dbReference type="Proteomes" id="UP000249304">
    <property type="component" value="Unassembled WGS sequence"/>
</dbReference>
<evidence type="ECO:0000313" key="2">
    <source>
        <dbReference type="Proteomes" id="UP000249304"/>
    </source>
</evidence>
<protein>
    <submittedName>
        <fullName evidence="1">Uncharacterized protein</fullName>
    </submittedName>
</protein>
<proteinExistence type="predicted"/>
<name>A0A2W2DA73_9ACTN</name>
<dbReference type="EMBL" id="POUD01000285">
    <property type="protein sequence ID" value="PZG07723.1"/>
    <property type="molecule type" value="Genomic_DNA"/>
</dbReference>
<sequence length="68" mass="6932">MGTYESSSLMEATRRPLSVTVCTVSVPSPGGAAMISYASSITVTGPEAFHLALAAGVRYCCRTEGSSG</sequence>
<comment type="caution">
    <text evidence="1">The sequence shown here is derived from an EMBL/GenBank/DDBJ whole genome shotgun (WGS) entry which is preliminary data.</text>
</comment>
<gene>
    <name evidence="1" type="ORF">C1J01_40115</name>
</gene>
<dbReference type="AlphaFoldDB" id="A0A2W2DA73"/>
<accession>A0A2W2DA73</accession>
<organism evidence="1 2">
    <name type="scientific">Nonomuraea aridisoli</name>
    <dbReference type="NCBI Taxonomy" id="2070368"/>
    <lineage>
        <taxon>Bacteria</taxon>
        <taxon>Bacillati</taxon>
        <taxon>Actinomycetota</taxon>
        <taxon>Actinomycetes</taxon>
        <taxon>Streptosporangiales</taxon>
        <taxon>Streptosporangiaceae</taxon>
        <taxon>Nonomuraea</taxon>
    </lineage>
</organism>
<evidence type="ECO:0000313" key="1">
    <source>
        <dbReference type="EMBL" id="PZG07723.1"/>
    </source>
</evidence>
<reference evidence="1 2" key="1">
    <citation type="submission" date="2018-01" db="EMBL/GenBank/DDBJ databases">
        <title>Draft genome sequence of Nonomuraea sp. KC333.</title>
        <authorList>
            <person name="Sahin N."/>
            <person name="Saygin H."/>
            <person name="Ay H."/>
        </authorList>
    </citation>
    <scope>NUCLEOTIDE SEQUENCE [LARGE SCALE GENOMIC DNA]</scope>
    <source>
        <strain evidence="1 2">KC333</strain>
    </source>
</reference>